<dbReference type="Gene3D" id="3.30.700.10">
    <property type="entry name" value="Glycoprotein, Type 4 Pilin"/>
    <property type="match status" value="1"/>
</dbReference>
<name>A0A0G0Z2U5_9BACT</name>
<keyword evidence="4 6" id="KW-1133">Transmembrane helix</keyword>
<dbReference type="AlphaFoldDB" id="A0A0G0Z2U5"/>
<dbReference type="InterPro" id="IPR012902">
    <property type="entry name" value="N_methyl_site"/>
</dbReference>
<dbReference type="PRINTS" id="PR00813">
    <property type="entry name" value="BCTERIALGSPG"/>
</dbReference>
<keyword evidence="2" id="KW-0488">Methylation</keyword>
<dbReference type="InterPro" id="IPR000983">
    <property type="entry name" value="Bac_GSPG_pilin"/>
</dbReference>
<dbReference type="GO" id="GO:0015628">
    <property type="term" value="P:protein secretion by the type II secretion system"/>
    <property type="evidence" value="ECO:0007669"/>
    <property type="project" value="InterPro"/>
</dbReference>
<dbReference type="InterPro" id="IPR045584">
    <property type="entry name" value="Pilin-like"/>
</dbReference>
<dbReference type="NCBIfam" id="TIGR02532">
    <property type="entry name" value="IV_pilin_GFxxxE"/>
    <property type="match status" value="1"/>
</dbReference>
<gene>
    <name evidence="7" type="ORF">UU74_C0044G0002</name>
</gene>
<dbReference type="PANTHER" id="PTHR30093">
    <property type="entry name" value="GENERAL SECRETION PATHWAY PROTEIN G"/>
    <property type="match status" value="1"/>
</dbReference>
<dbReference type="EMBL" id="LCBU01000044">
    <property type="protein sequence ID" value="KKS16336.1"/>
    <property type="molecule type" value="Genomic_DNA"/>
</dbReference>
<dbReference type="Pfam" id="PF07963">
    <property type="entry name" value="N_methyl"/>
    <property type="match status" value="1"/>
</dbReference>
<protein>
    <submittedName>
        <fullName evidence="7">Type II secretion system protein G</fullName>
    </submittedName>
</protein>
<dbReference type="GO" id="GO:0015627">
    <property type="term" value="C:type II protein secretion system complex"/>
    <property type="evidence" value="ECO:0007669"/>
    <property type="project" value="InterPro"/>
</dbReference>
<evidence type="ECO:0000256" key="1">
    <source>
        <dbReference type="ARBA" id="ARBA00004167"/>
    </source>
</evidence>
<feature type="transmembrane region" description="Helical" evidence="6">
    <location>
        <begin position="12"/>
        <end position="37"/>
    </location>
</feature>
<proteinExistence type="predicted"/>
<evidence type="ECO:0000256" key="5">
    <source>
        <dbReference type="ARBA" id="ARBA00023136"/>
    </source>
</evidence>
<evidence type="ECO:0000313" key="8">
    <source>
        <dbReference type="Proteomes" id="UP000033969"/>
    </source>
</evidence>
<dbReference type="PANTHER" id="PTHR30093:SF44">
    <property type="entry name" value="TYPE II SECRETION SYSTEM CORE PROTEIN G"/>
    <property type="match status" value="1"/>
</dbReference>
<sequence>MGSDFRSNIKNLSLGFTLVELLVVIAILGILATIGLVTFSSSQMRGRDAQRKSDLKQISSALEIYYNDYGEYPGSLNGQILGCPTTTATACTWGAGQMKDANTVYLKTVPKDSSSTLGYYYRSLTIDGISQQAFQIYAHLENSQDTSACIGGTCGTHTDLPAGVTCGSLGCNFAITSPNVTPLTN</sequence>
<evidence type="ECO:0000256" key="6">
    <source>
        <dbReference type="SAM" id="Phobius"/>
    </source>
</evidence>
<comment type="subcellular location">
    <subcellularLocation>
        <location evidence="1">Membrane</location>
        <topology evidence="1">Single-pass membrane protein</topology>
    </subcellularLocation>
</comment>
<dbReference type="SUPFAM" id="SSF54523">
    <property type="entry name" value="Pili subunits"/>
    <property type="match status" value="1"/>
</dbReference>
<keyword evidence="3 6" id="KW-0812">Transmembrane</keyword>
<comment type="caution">
    <text evidence="7">The sequence shown here is derived from an EMBL/GenBank/DDBJ whole genome shotgun (WGS) entry which is preliminary data.</text>
</comment>
<reference evidence="7 8" key="1">
    <citation type="journal article" date="2015" name="Nature">
        <title>rRNA introns, odd ribosomes, and small enigmatic genomes across a large radiation of phyla.</title>
        <authorList>
            <person name="Brown C.T."/>
            <person name="Hug L.A."/>
            <person name="Thomas B.C."/>
            <person name="Sharon I."/>
            <person name="Castelle C.J."/>
            <person name="Singh A."/>
            <person name="Wilkins M.J."/>
            <person name="Williams K.H."/>
            <person name="Banfield J.F."/>
        </authorList>
    </citation>
    <scope>NUCLEOTIDE SEQUENCE [LARGE SCALE GENOMIC DNA]</scope>
</reference>
<evidence type="ECO:0000313" key="7">
    <source>
        <dbReference type="EMBL" id="KKS16336.1"/>
    </source>
</evidence>
<accession>A0A0G0Z2U5</accession>
<organism evidence="7 8">
    <name type="scientific">Candidatus Woesebacteria bacterium GW2011_GWA1_41_7</name>
    <dbReference type="NCBI Taxonomy" id="1618556"/>
    <lineage>
        <taxon>Bacteria</taxon>
        <taxon>Candidatus Woeseibacteriota</taxon>
    </lineage>
</organism>
<evidence type="ECO:0000256" key="3">
    <source>
        <dbReference type="ARBA" id="ARBA00022692"/>
    </source>
</evidence>
<evidence type="ECO:0000256" key="2">
    <source>
        <dbReference type="ARBA" id="ARBA00022481"/>
    </source>
</evidence>
<dbReference type="GO" id="GO:0016020">
    <property type="term" value="C:membrane"/>
    <property type="evidence" value="ECO:0007669"/>
    <property type="project" value="UniProtKB-SubCell"/>
</dbReference>
<keyword evidence="5 6" id="KW-0472">Membrane</keyword>
<evidence type="ECO:0000256" key="4">
    <source>
        <dbReference type="ARBA" id="ARBA00022989"/>
    </source>
</evidence>
<dbReference type="Proteomes" id="UP000033969">
    <property type="component" value="Unassembled WGS sequence"/>
</dbReference>